<accession>A0A6I9SAG5</accession>
<dbReference type="RefSeq" id="XP_019711048.1">
    <property type="nucleotide sequence ID" value="XM_019855489.2"/>
</dbReference>
<dbReference type="GO" id="GO:0005737">
    <property type="term" value="C:cytoplasm"/>
    <property type="evidence" value="ECO:0007669"/>
    <property type="project" value="TreeGrafter"/>
</dbReference>
<dbReference type="OrthoDB" id="8062037at2759"/>
<evidence type="ECO:0000313" key="15">
    <source>
        <dbReference type="RefSeq" id="XP_010940376.1"/>
    </source>
</evidence>
<keyword evidence="11" id="KW-1185">Reference proteome</keyword>
<dbReference type="InterPro" id="IPR001841">
    <property type="entry name" value="Znf_RING"/>
</dbReference>
<dbReference type="InterPro" id="IPR013083">
    <property type="entry name" value="Znf_RING/FYVE/PHD"/>
</dbReference>
<organism evidence="11 14">
    <name type="scientific">Elaeis guineensis var. tenera</name>
    <name type="common">Oil palm</name>
    <dbReference type="NCBI Taxonomy" id="51953"/>
    <lineage>
        <taxon>Eukaryota</taxon>
        <taxon>Viridiplantae</taxon>
        <taxon>Streptophyta</taxon>
        <taxon>Embryophyta</taxon>
        <taxon>Tracheophyta</taxon>
        <taxon>Spermatophyta</taxon>
        <taxon>Magnoliopsida</taxon>
        <taxon>Liliopsida</taxon>
        <taxon>Arecaceae</taxon>
        <taxon>Arecoideae</taxon>
        <taxon>Cocoseae</taxon>
        <taxon>Elaeidinae</taxon>
        <taxon>Elaeis</taxon>
    </lineage>
</organism>
<feature type="region of interest" description="Disordered" evidence="9">
    <location>
        <begin position="259"/>
        <end position="363"/>
    </location>
</feature>
<dbReference type="FunFam" id="3.30.40.10:FF:000022">
    <property type="entry name" value="E3 ubiquitin-protein ligase RING1-like"/>
    <property type="match status" value="1"/>
</dbReference>
<dbReference type="Proteomes" id="UP000504607">
    <property type="component" value="Chromosome 16"/>
</dbReference>
<dbReference type="GO" id="GO:0061630">
    <property type="term" value="F:ubiquitin protein ligase activity"/>
    <property type="evidence" value="ECO:0007669"/>
    <property type="project" value="UniProtKB-EC"/>
</dbReference>
<sequence>MSSAGAPGGAAPSQLYFCHQCDRTVTLTLSPGAEIACPICHGGFLEEFDLPDSNPNPSPHPYLSFQSSDPFFLSSSPFPFFFPPTSSPSASFDIRNPSDLVGLLGPDSVRSAAPGGRGGGGPEPFNPLEFLQNHIQQLLSGGANIQVVLEGGPGLGGNLGDYFIGPGLEQLIQQLAENDPNRYGTPPAAKSAITSLPDIKINEELLASDEAQCAVCKDTFEIGVEAKQMPCKHIYHKDCILPWLELHNSCPVCRYELPTDDPDYENRKGPAAEGTRPAGAGDPGGAGGSAAEALGDGNTLSPRTVERRFRISLPWPLRGFGSQAEASNTGGGGGNDGSSSGGTAANSGGGGNTGSETRQDDLD</sequence>
<dbReference type="SUPFAM" id="SSF57850">
    <property type="entry name" value="RING/U-box"/>
    <property type="match status" value="1"/>
</dbReference>
<dbReference type="RefSeq" id="XP_010940376.1">
    <property type="nucleotide sequence ID" value="XM_010942074.3"/>
</dbReference>
<dbReference type="PROSITE" id="PS50089">
    <property type="entry name" value="ZF_RING_2"/>
    <property type="match status" value="1"/>
</dbReference>
<name>A0A6I9SAG5_ELAGV</name>
<dbReference type="GeneID" id="105058975"/>
<dbReference type="SMART" id="SM00184">
    <property type="entry name" value="RING"/>
    <property type="match status" value="1"/>
</dbReference>
<evidence type="ECO:0000256" key="2">
    <source>
        <dbReference type="ARBA" id="ARBA00012483"/>
    </source>
</evidence>
<feature type="compositionally biased region" description="Gly residues" evidence="9">
    <location>
        <begin position="329"/>
        <end position="340"/>
    </location>
</feature>
<dbReference type="GO" id="GO:0008270">
    <property type="term" value="F:zinc ion binding"/>
    <property type="evidence" value="ECO:0007669"/>
    <property type="project" value="UniProtKB-KW"/>
</dbReference>
<feature type="domain" description="RING-type" evidence="10">
    <location>
        <begin position="213"/>
        <end position="254"/>
    </location>
</feature>
<dbReference type="PANTHER" id="PTHR15710">
    <property type="entry name" value="E3 UBIQUITIN-PROTEIN LIGASE PRAJA"/>
    <property type="match status" value="1"/>
</dbReference>
<dbReference type="KEGG" id="egu:105058975"/>
<dbReference type="CDD" id="cd16667">
    <property type="entry name" value="RING-H2_RNF126-like"/>
    <property type="match status" value="1"/>
</dbReference>
<evidence type="ECO:0000256" key="8">
    <source>
        <dbReference type="PROSITE-ProRule" id="PRU00175"/>
    </source>
</evidence>
<dbReference type="PANTHER" id="PTHR15710:SF202">
    <property type="entry name" value="RING-TYPE E3 UBIQUITIN TRANSFERASE"/>
    <property type="match status" value="1"/>
</dbReference>
<keyword evidence="5 8" id="KW-0863">Zinc-finger</keyword>
<evidence type="ECO:0000313" key="14">
    <source>
        <dbReference type="RefSeq" id="XP_010940375.1"/>
    </source>
</evidence>
<dbReference type="EC" id="2.3.2.27" evidence="2"/>
<evidence type="ECO:0000313" key="12">
    <source>
        <dbReference type="RefSeq" id="XP_010940373.1"/>
    </source>
</evidence>
<evidence type="ECO:0000256" key="7">
    <source>
        <dbReference type="ARBA" id="ARBA00022833"/>
    </source>
</evidence>
<dbReference type="Pfam" id="PF14369">
    <property type="entry name" value="Zn_ribbon_19"/>
    <property type="match status" value="1"/>
</dbReference>
<evidence type="ECO:0000259" key="10">
    <source>
        <dbReference type="PROSITE" id="PS50089"/>
    </source>
</evidence>
<reference evidence="12 13" key="1">
    <citation type="submission" date="2025-04" db="UniProtKB">
        <authorList>
            <consortium name="RefSeq"/>
        </authorList>
    </citation>
    <scope>IDENTIFICATION</scope>
</reference>
<dbReference type="AlphaFoldDB" id="A0A6I9SAG5"/>
<dbReference type="Pfam" id="PF13639">
    <property type="entry name" value="zf-RING_2"/>
    <property type="match status" value="1"/>
</dbReference>
<evidence type="ECO:0000313" key="13">
    <source>
        <dbReference type="RefSeq" id="XP_010940374.1"/>
    </source>
</evidence>
<dbReference type="InterPro" id="IPR039525">
    <property type="entry name" value="RNF126-like_zinc-ribbon"/>
</dbReference>
<dbReference type="RefSeq" id="XP_010940375.1">
    <property type="nucleotide sequence ID" value="XM_010942073.3"/>
</dbReference>
<dbReference type="Gene3D" id="3.30.40.10">
    <property type="entry name" value="Zinc/RING finger domain, C3HC4 (zinc finger)"/>
    <property type="match status" value="1"/>
</dbReference>
<dbReference type="RefSeq" id="XP_010940373.1">
    <property type="nucleotide sequence ID" value="XM_010942071.3"/>
</dbReference>
<gene>
    <name evidence="12 13 14 15 16" type="primary">LOC105058975</name>
</gene>
<proteinExistence type="predicted"/>
<comment type="catalytic activity">
    <reaction evidence="1">
        <text>S-ubiquitinyl-[E2 ubiquitin-conjugating enzyme]-L-cysteine + [acceptor protein]-L-lysine = [E2 ubiquitin-conjugating enzyme]-L-cysteine + N(6)-ubiquitinyl-[acceptor protein]-L-lysine.</text>
        <dbReference type="EC" id="2.3.2.27"/>
    </reaction>
</comment>
<evidence type="ECO:0000256" key="6">
    <source>
        <dbReference type="ARBA" id="ARBA00022786"/>
    </source>
</evidence>
<evidence type="ECO:0000256" key="5">
    <source>
        <dbReference type="ARBA" id="ARBA00022771"/>
    </source>
</evidence>
<keyword evidence="4" id="KW-0479">Metal-binding</keyword>
<dbReference type="GO" id="GO:0016567">
    <property type="term" value="P:protein ubiquitination"/>
    <property type="evidence" value="ECO:0007669"/>
    <property type="project" value="TreeGrafter"/>
</dbReference>
<evidence type="ECO:0000256" key="3">
    <source>
        <dbReference type="ARBA" id="ARBA00022679"/>
    </source>
</evidence>
<protein>
    <recommendedName>
        <fullName evidence="2">RING-type E3 ubiquitin transferase</fullName>
        <ecNumber evidence="2">2.3.2.27</ecNumber>
    </recommendedName>
</protein>
<keyword evidence="7" id="KW-0862">Zinc</keyword>
<evidence type="ECO:0000256" key="4">
    <source>
        <dbReference type="ARBA" id="ARBA00022723"/>
    </source>
</evidence>
<keyword evidence="3" id="KW-0808">Transferase</keyword>
<keyword evidence="6" id="KW-0833">Ubl conjugation pathway</keyword>
<evidence type="ECO:0000256" key="1">
    <source>
        <dbReference type="ARBA" id="ARBA00000900"/>
    </source>
</evidence>
<evidence type="ECO:0000313" key="16">
    <source>
        <dbReference type="RefSeq" id="XP_019711048.1"/>
    </source>
</evidence>
<evidence type="ECO:0000313" key="11">
    <source>
        <dbReference type="Proteomes" id="UP000504607"/>
    </source>
</evidence>
<dbReference type="RefSeq" id="XP_010940374.1">
    <property type="nucleotide sequence ID" value="XM_010942072.3"/>
</dbReference>
<evidence type="ECO:0000256" key="9">
    <source>
        <dbReference type="SAM" id="MobiDB-lite"/>
    </source>
</evidence>